<dbReference type="EMBL" id="JRRC01427777">
    <property type="protein sequence ID" value="KHG05308.1"/>
    <property type="molecule type" value="Genomic_DNA"/>
</dbReference>
<evidence type="ECO:0000313" key="1">
    <source>
        <dbReference type="EMBL" id="KHG05308.1"/>
    </source>
</evidence>
<sequence length="57" mass="6356">MVVFQPVSYPMSKQVRLLTWVTRPTTCCGSNPCALRSGHTHLCAKPCTKPCQNCKVF</sequence>
<dbReference type="Proteomes" id="UP000032142">
    <property type="component" value="Unassembled WGS sequence"/>
</dbReference>
<keyword evidence="2" id="KW-1185">Reference proteome</keyword>
<organism evidence="1 2">
    <name type="scientific">Gossypium arboreum</name>
    <name type="common">Tree cotton</name>
    <name type="synonym">Gossypium nanking</name>
    <dbReference type="NCBI Taxonomy" id="29729"/>
    <lineage>
        <taxon>Eukaryota</taxon>
        <taxon>Viridiplantae</taxon>
        <taxon>Streptophyta</taxon>
        <taxon>Embryophyta</taxon>
        <taxon>Tracheophyta</taxon>
        <taxon>Spermatophyta</taxon>
        <taxon>Magnoliopsida</taxon>
        <taxon>eudicotyledons</taxon>
        <taxon>Gunneridae</taxon>
        <taxon>Pentapetalae</taxon>
        <taxon>rosids</taxon>
        <taxon>malvids</taxon>
        <taxon>Malvales</taxon>
        <taxon>Malvaceae</taxon>
        <taxon>Malvoideae</taxon>
        <taxon>Gossypium</taxon>
    </lineage>
</organism>
<proteinExistence type="predicted"/>
<dbReference type="AlphaFoldDB" id="A0A0B0MTB5"/>
<accession>A0A0B0MTB5</accession>
<evidence type="ECO:0000313" key="2">
    <source>
        <dbReference type="Proteomes" id="UP000032142"/>
    </source>
</evidence>
<protein>
    <submittedName>
        <fullName evidence="1">Protein FAM54B-A</fullName>
    </submittedName>
</protein>
<comment type="caution">
    <text evidence="1">The sequence shown here is derived from an EMBL/GenBank/DDBJ whole genome shotgun (WGS) entry which is preliminary data.</text>
</comment>
<gene>
    <name evidence="1" type="ORF">F383_31465</name>
</gene>
<name>A0A0B0MTB5_GOSAR</name>
<reference evidence="2" key="1">
    <citation type="submission" date="2014-09" db="EMBL/GenBank/DDBJ databases">
        <authorList>
            <person name="Mudge J."/>
            <person name="Ramaraj T."/>
            <person name="Lindquist I.E."/>
            <person name="Bharti A.K."/>
            <person name="Sundararajan A."/>
            <person name="Cameron C.T."/>
            <person name="Woodward J.E."/>
            <person name="May G.D."/>
            <person name="Brubaker C."/>
            <person name="Broadhvest J."/>
            <person name="Wilkins T.A."/>
        </authorList>
    </citation>
    <scope>NUCLEOTIDE SEQUENCE</scope>
    <source>
        <strain evidence="2">cv. AKA8401</strain>
    </source>
</reference>